<sequence length="206" mass="22980">MSAAMLQTIADDIWEKPCLAYHVQPSLEPDTRQAFEAVQRAIAELWPEPLHVGPQHGLHVTIYPLVPVKGSFDKDTYWQGIARQSHSLLQELCTGHQTLELRFFRLKVTDTAIIATATEATGLIDAIRSRIVSDIPPPPGHKPIIYDLIHTTLARYRTSASLPRTVVDRVESLPVSIAAPVKRIRLVRETLFPCLATDEIAAIPLR</sequence>
<gene>
    <name evidence="1" type="ORF">FHR70_000883</name>
</gene>
<comment type="caution">
    <text evidence="1">The sequence shown here is derived from an EMBL/GenBank/DDBJ whole genome shotgun (WGS) entry which is preliminary data.</text>
</comment>
<accession>A0A7W4YWC3</accession>
<proteinExistence type="predicted"/>
<keyword evidence="2" id="KW-1185">Reference proteome</keyword>
<evidence type="ECO:0008006" key="3">
    <source>
        <dbReference type="Google" id="ProtNLM"/>
    </source>
</evidence>
<dbReference type="AlphaFoldDB" id="A0A7W4YWC3"/>
<evidence type="ECO:0000313" key="2">
    <source>
        <dbReference type="Proteomes" id="UP000532010"/>
    </source>
</evidence>
<dbReference type="RefSeq" id="WP_183447460.1">
    <property type="nucleotide sequence ID" value="NZ_JACHWB010000001.1"/>
</dbReference>
<organism evidence="1 2">
    <name type="scientific">Microvirga lupini</name>
    <dbReference type="NCBI Taxonomy" id="420324"/>
    <lineage>
        <taxon>Bacteria</taxon>
        <taxon>Pseudomonadati</taxon>
        <taxon>Pseudomonadota</taxon>
        <taxon>Alphaproteobacteria</taxon>
        <taxon>Hyphomicrobiales</taxon>
        <taxon>Methylobacteriaceae</taxon>
        <taxon>Microvirga</taxon>
    </lineage>
</organism>
<evidence type="ECO:0000313" key="1">
    <source>
        <dbReference type="EMBL" id="MBB3017843.1"/>
    </source>
</evidence>
<protein>
    <recommendedName>
        <fullName evidence="3">2'-5' RNA ligase superfamily protein</fullName>
    </recommendedName>
</protein>
<dbReference type="Proteomes" id="UP000532010">
    <property type="component" value="Unassembled WGS sequence"/>
</dbReference>
<reference evidence="1 2" key="1">
    <citation type="submission" date="2020-08" db="EMBL/GenBank/DDBJ databases">
        <title>The Agave Microbiome: Exploring the role of microbial communities in plant adaptations to desert environments.</title>
        <authorList>
            <person name="Partida-Martinez L.P."/>
        </authorList>
    </citation>
    <scope>NUCLEOTIDE SEQUENCE [LARGE SCALE GENOMIC DNA]</scope>
    <source>
        <strain evidence="1 2">AT3.9</strain>
    </source>
</reference>
<name>A0A7W4YWC3_9HYPH</name>
<dbReference type="EMBL" id="JACHWB010000001">
    <property type="protein sequence ID" value="MBB3017843.1"/>
    <property type="molecule type" value="Genomic_DNA"/>
</dbReference>